<evidence type="ECO:0000256" key="1">
    <source>
        <dbReference type="SAM" id="MobiDB-lite"/>
    </source>
</evidence>
<feature type="region of interest" description="Disordered" evidence="1">
    <location>
        <begin position="34"/>
        <end position="94"/>
    </location>
</feature>
<proteinExistence type="predicted"/>
<feature type="compositionally biased region" description="Polar residues" evidence="1">
    <location>
        <begin position="52"/>
        <end position="61"/>
    </location>
</feature>
<sequence>MPGGQLFTYFYTKEQPELTHGVAIVPNISSTIFAPRSSRKSNGKKGGKHSPLSGTERNPTSVLGARRMSTIPTHPHATKSTRSPEKEKKPKILTQKPTHTSQMLAQMIKLNCRVNGETGARTIAIPDSITTMDALLSRIQNAMKLSAKMKFAKDLFLPDGTKLTTMEAVAAAAIALTTVTVGSGEAFDEFSIEPTMAVLNAQGGGRAAPLVAKRQLSDKDRKAAHLKAQHIRNAGHGMAPLTPAVKEARKQKQEHKHVVALQTREEGQLLKAMREEERASRRDEVHRRHEEEVYKMRRRKRLQEIRNRQKRGEFISDEQIKMMLDNFDYDYLEDTNFQLQDEQDAIDFLERLERIERADGQAAGDEEVLLASAEGELIDIHIVDDENEGGVEVQTTPSERVGEVEEEQVQGSVADETEEDPVLEDEVSVIENLDLVSAVVPSTTTTGPLTAADKDQSSGQR</sequence>
<feature type="compositionally biased region" description="Basic and acidic residues" evidence="1">
    <location>
        <begin position="452"/>
        <end position="461"/>
    </location>
</feature>
<protein>
    <submittedName>
        <fullName evidence="2">Uncharacterized protein</fullName>
    </submittedName>
</protein>
<name>A0A7S3BNB9_9EUKA</name>
<gene>
    <name evidence="2" type="ORF">HERI1096_LOCUS32710</name>
</gene>
<dbReference type="AlphaFoldDB" id="A0A7S3BNB9"/>
<feature type="compositionally biased region" description="Basic residues" evidence="1">
    <location>
        <begin position="37"/>
        <end position="48"/>
    </location>
</feature>
<dbReference type="EMBL" id="HBHX01059204">
    <property type="protein sequence ID" value="CAE0139345.1"/>
    <property type="molecule type" value="Transcribed_RNA"/>
</dbReference>
<organism evidence="2">
    <name type="scientific">Haptolina ericina</name>
    <dbReference type="NCBI Taxonomy" id="156174"/>
    <lineage>
        <taxon>Eukaryota</taxon>
        <taxon>Haptista</taxon>
        <taxon>Haptophyta</taxon>
        <taxon>Prymnesiophyceae</taxon>
        <taxon>Prymnesiales</taxon>
        <taxon>Prymnesiaceae</taxon>
        <taxon>Haptolina</taxon>
    </lineage>
</organism>
<evidence type="ECO:0000313" key="2">
    <source>
        <dbReference type="EMBL" id="CAE0139345.1"/>
    </source>
</evidence>
<reference evidence="2" key="1">
    <citation type="submission" date="2021-01" db="EMBL/GenBank/DDBJ databases">
        <authorList>
            <person name="Corre E."/>
            <person name="Pelletier E."/>
            <person name="Niang G."/>
            <person name="Scheremetjew M."/>
            <person name="Finn R."/>
            <person name="Kale V."/>
            <person name="Holt S."/>
            <person name="Cochrane G."/>
            <person name="Meng A."/>
            <person name="Brown T."/>
            <person name="Cohen L."/>
        </authorList>
    </citation>
    <scope>NUCLEOTIDE SEQUENCE</scope>
    <source>
        <strain evidence="2">CCMP281</strain>
    </source>
</reference>
<accession>A0A7S3BNB9</accession>
<feature type="region of interest" description="Disordered" evidence="1">
    <location>
        <begin position="441"/>
        <end position="461"/>
    </location>
</feature>
<feature type="region of interest" description="Disordered" evidence="1">
    <location>
        <begin position="399"/>
        <end position="422"/>
    </location>
</feature>